<keyword evidence="3" id="KW-1185">Reference proteome</keyword>
<feature type="region of interest" description="Disordered" evidence="1">
    <location>
        <begin position="573"/>
        <end position="626"/>
    </location>
</feature>
<feature type="compositionally biased region" description="Polar residues" evidence="1">
    <location>
        <begin position="432"/>
        <end position="445"/>
    </location>
</feature>
<sequence length="649" mass="71212">MASSHSGAATLPKGFRYHDTDSAEPKTPEPLPATADADRDQSLDGSMLQPPSPPRPRFKLKRRVVSSFNAPTQQFLASVAAADVPIPSIEESATMASDENMTGMTYSDFANTRCLDDLDMGNSIRGRTFSPPKTPAPGYAPSLSPRRYPNWSRDSAVTSEEDEDGDDSSAEWESSRPSTARSTHTSASLFSRYSITSDELQCASVVDPNDLGFRYHFEEPSKSANAYSQTTSKAAKMRKAAWTRPMSDHLWSTYLTYLQDPSITPVRNSKSGVPPQGVCARVARETKRSWRGPRPKSGADTHTPTPDTSTYLQWPHTYAATRAHLRELCKLKASSHGMRASQYIKHSPTPFGRTATRFWNRRSTPTPSAFSSRDMVMSLTLSTAASMQPRGPLAQLTRSTPEPVTPPAASTPEPKSEVPDIPTIGRRRLASPFTTQSYGPSSSNPMGVAVADQGPARQSSTCGPRRGLQSPVKLARSRSNTQKRRSRQSSVEPRKTKRPSLASDFWTQPTGPLVDKVAYSSTDSHKLDKLFVPRTNLAELFPVSLGVNGSLPPPQPQFQRGLTAASNAPARLGSPFTTSSSSFSFPNRYTKPDERTAAAASKPYATLQQPREAPNTTPPRGLVGRLAYLDERLREFRRRDSRRRSESPF</sequence>
<feature type="region of interest" description="Disordered" evidence="1">
    <location>
        <begin position="385"/>
        <end position="507"/>
    </location>
</feature>
<name>A0A3M9Y2X7_9PEZI</name>
<feature type="region of interest" description="Disordered" evidence="1">
    <location>
        <begin position="1"/>
        <end position="58"/>
    </location>
</feature>
<feature type="compositionally biased region" description="Low complexity" evidence="1">
    <location>
        <begin position="574"/>
        <end position="586"/>
    </location>
</feature>
<feature type="compositionally biased region" description="Polar residues" evidence="1">
    <location>
        <begin position="176"/>
        <end position="186"/>
    </location>
</feature>
<comment type="caution">
    <text evidence="2">The sequence shown here is derived from an EMBL/GenBank/DDBJ whole genome shotgun (WGS) entry which is preliminary data.</text>
</comment>
<dbReference type="RefSeq" id="XP_028492570.1">
    <property type="nucleotide sequence ID" value="XM_028634786.1"/>
</dbReference>
<dbReference type="GeneID" id="39604219"/>
<protein>
    <submittedName>
        <fullName evidence="2">Uncharacterized protein</fullName>
    </submittedName>
</protein>
<feature type="region of interest" description="Disordered" evidence="1">
    <location>
        <begin position="284"/>
        <end position="310"/>
    </location>
</feature>
<feature type="compositionally biased region" description="Basic and acidic residues" evidence="1">
    <location>
        <begin position="16"/>
        <end position="27"/>
    </location>
</feature>
<dbReference type="AlphaFoldDB" id="A0A3M9Y2X7"/>
<organism evidence="2 3">
    <name type="scientific">Verticillium nonalfalfae</name>
    <dbReference type="NCBI Taxonomy" id="1051616"/>
    <lineage>
        <taxon>Eukaryota</taxon>
        <taxon>Fungi</taxon>
        <taxon>Dikarya</taxon>
        <taxon>Ascomycota</taxon>
        <taxon>Pezizomycotina</taxon>
        <taxon>Sordariomycetes</taxon>
        <taxon>Hypocreomycetidae</taxon>
        <taxon>Glomerellales</taxon>
        <taxon>Plectosphaerellaceae</taxon>
        <taxon>Verticillium</taxon>
    </lineage>
</organism>
<feature type="region of interest" description="Disordered" evidence="1">
    <location>
        <begin position="123"/>
        <end position="186"/>
    </location>
</feature>
<evidence type="ECO:0000313" key="3">
    <source>
        <dbReference type="Proteomes" id="UP000267145"/>
    </source>
</evidence>
<evidence type="ECO:0000256" key="1">
    <source>
        <dbReference type="SAM" id="MobiDB-lite"/>
    </source>
</evidence>
<dbReference type="EMBL" id="RBVV01000106">
    <property type="protein sequence ID" value="RNJ54412.1"/>
    <property type="molecule type" value="Genomic_DNA"/>
</dbReference>
<dbReference type="STRING" id="1051616.A0A3M9Y2X7"/>
<reference evidence="2 3" key="1">
    <citation type="submission" date="2018-10" db="EMBL/GenBank/DDBJ databases">
        <title>Genome sequence of Verticillium nonalfalfae VnAa140.</title>
        <authorList>
            <person name="Stajich J.E."/>
            <person name="Kasson M.T."/>
        </authorList>
    </citation>
    <scope>NUCLEOTIDE SEQUENCE [LARGE SCALE GENOMIC DNA]</scope>
    <source>
        <strain evidence="2 3">VnAa140</strain>
    </source>
</reference>
<dbReference type="Proteomes" id="UP000267145">
    <property type="component" value="Unassembled WGS sequence"/>
</dbReference>
<gene>
    <name evidence="2" type="ORF">D7B24_000530</name>
</gene>
<evidence type="ECO:0000313" key="2">
    <source>
        <dbReference type="EMBL" id="RNJ54412.1"/>
    </source>
</evidence>
<accession>A0A3M9Y2X7</accession>
<feature type="compositionally biased region" description="Acidic residues" evidence="1">
    <location>
        <begin position="159"/>
        <end position="170"/>
    </location>
</feature>
<feature type="compositionally biased region" description="Polar residues" evidence="1">
    <location>
        <begin position="300"/>
        <end position="310"/>
    </location>
</feature>
<proteinExistence type="predicted"/>